<keyword evidence="2" id="KW-1185">Reference proteome</keyword>
<organism evidence="1 2">
    <name type="scientific">Pochonia chlamydosporia 170</name>
    <dbReference type="NCBI Taxonomy" id="1380566"/>
    <lineage>
        <taxon>Eukaryota</taxon>
        <taxon>Fungi</taxon>
        <taxon>Dikarya</taxon>
        <taxon>Ascomycota</taxon>
        <taxon>Pezizomycotina</taxon>
        <taxon>Sordariomycetes</taxon>
        <taxon>Hypocreomycetidae</taxon>
        <taxon>Hypocreales</taxon>
        <taxon>Clavicipitaceae</taxon>
        <taxon>Pochonia</taxon>
    </lineage>
</organism>
<comment type="caution">
    <text evidence="1">The sequence shown here is derived from an EMBL/GenBank/DDBJ whole genome shotgun (WGS) entry which is preliminary data.</text>
</comment>
<protein>
    <submittedName>
        <fullName evidence="1">Uncharacterized protein</fullName>
    </submittedName>
</protein>
<dbReference type="RefSeq" id="XP_018136220.1">
    <property type="nucleotide sequence ID" value="XM_018289836.1"/>
</dbReference>
<dbReference type="KEGG" id="pchm:VFPPC_11740"/>
<gene>
    <name evidence="1" type="ORF">VFPPC_11740</name>
</gene>
<reference evidence="1 2" key="1">
    <citation type="journal article" date="2016" name="PLoS Pathog.">
        <title>Biosynthesis of antibiotic leucinostatins in bio-control fungus Purpureocillium lilacinum and their inhibition on phytophthora revealed by genome mining.</title>
        <authorList>
            <person name="Wang G."/>
            <person name="Liu Z."/>
            <person name="Lin R."/>
            <person name="Li E."/>
            <person name="Mao Z."/>
            <person name="Ling J."/>
            <person name="Yang Y."/>
            <person name="Yin W.B."/>
            <person name="Xie B."/>
        </authorList>
    </citation>
    <scope>NUCLEOTIDE SEQUENCE [LARGE SCALE GENOMIC DNA]</scope>
    <source>
        <strain evidence="1">170</strain>
    </source>
</reference>
<name>A0A179EXW6_METCM</name>
<dbReference type="OrthoDB" id="5151118at2759"/>
<dbReference type="AlphaFoldDB" id="A0A179EXW6"/>
<dbReference type="EMBL" id="LSBJ02000002">
    <property type="protein sequence ID" value="OAQ57992.1"/>
    <property type="molecule type" value="Genomic_DNA"/>
</dbReference>
<sequence>MTLFDFEPNASDATSQATFAATKITQGVDGVMFHDFPRPSSPTRHHHISISEQADQLACEYAETSNAKLVVLKAFYEAFEQTSKMFTSEPERAVIQPFADNFMTFWKQALSGTESTSVTVKRKSSASLEGTSSPGQHRNKNTAGEFFQQLIESVRPSTMIVRVDFSPIGWDGHTTYDFTIYQDRRVIVCCIDQPCQDDGTEAEAMGALAGLKAALDRREACTQEIIVCLRESTVARVLQSSVLQLPQVPFLELRTLALDHGAKIIRIAGQNNDKGSEQANEAEKIRPESIDISQWYTRNRTQGSNKDDGWTQSINEEYRSLDPIDRGGFSFV</sequence>
<dbReference type="Proteomes" id="UP000078397">
    <property type="component" value="Unassembled WGS sequence"/>
</dbReference>
<dbReference type="GeneID" id="28853830"/>
<evidence type="ECO:0000313" key="2">
    <source>
        <dbReference type="Proteomes" id="UP000078397"/>
    </source>
</evidence>
<evidence type="ECO:0000313" key="1">
    <source>
        <dbReference type="EMBL" id="OAQ57992.1"/>
    </source>
</evidence>
<accession>A0A179EXW6</accession>
<proteinExistence type="predicted"/>